<name>A0A928WZH6_LEPEC</name>
<gene>
    <name evidence="2" type="ORF">IQ260_03445</name>
</gene>
<dbReference type="GO" id="GO:0016758">
    <property type="term" value="F:hexosyltransferase activity"/>
    <property type="evidence" value="ECO:0007669"/>
    <property type="project" value="UniProtKB-ARBA"/>
</dbReference>
<feature type="domain" description="Glycosyltransferase 2-like" evidence="1">
    <location>
        <begin position="11"/>
        <end position="113"/>
    </location>
</feature>
<dbReference type="AlphaFoldDB" id="A0A928WZH6"/>
<dbReference type="InterPro" id="IPR029044">
    <property type="entry name" value="Nucleotide-diphossugar_trans"/>
</dbReference>
<dbReference type="Pfam" id="PF00535">
    <property type="entry name" value="Glycos_transf_2"/>
    <property type="match status" value="1"/>
</dbReference>
<dbReference type="InterPro" id="IPR001173">
    <property type="entry name" value="Glyco_trans_2-like"/>
</dbReference>
<accession>A0A928WZH6</accession>
<keyword evidence="3" id="KW-1185">Reference proteome</keyword>
<protein>
    <submittedName>
        <fullName evidence="2">Glycosyltransferase</fullName>
    </submittedName>
</protein>
<proteinExistence type="predicted"/>
<evidence type="ECO:0000313" key="3">
    <source>
        <dbReference type="Proteomes" id="UP000615026"/>
    </source>
</evidence>
<organism evidence="2 3">
    <name type="scientific">Leptolyngbya cf. ectocarpi LEGE 11479</name>
    <dbReference type="NCBI Taxonomy" id="1828722"/>
    <lineage>
        <taxon>Bacteria</taxon>
        <taxon>Bacillati</taxon>
        <taxon>Cyanobacteriota</taxon>
        <taxon>Cyanophyceae</taxon>
        <taxon>Leptolyngbyales</taxon>
        <taxon>Leptolyngbyaceae</taxon>
        <taxon>Leptolyngbya group</taxon>
        <taxon>Leptolyngbya</taxon>
    </lineage>
</organism>
<comment type="caution">
    <text evidence="2">The sequence shown here is derived from an EMBL/GenBank/DDBJ whole genome shotgun (WGS) entry which is preliminary data.</text>
</comment>
<evidence type="ECO:0000259" key="1">
    <source>
        <dbReference type="Pfam" id="PF00535"/>
    </source>
</evidence>
<dbReference type="PANTHER" id="PTHR22916">
    <property type="entry name" value="GLYCOSYLTRANSFERASE"/>
    <property type="match status" value="1"/>
</dbReference>
<evidence type="ECO:0000313" key="2">
    <source>
        <dbReference type="EMBL" id="MBE9065702.1"/>
    </source>
</evidence>
<reference evidence="2" key="1">
    <citation type="submission" date="2020-10" db="EMBL/GenBank/DDBJ databases">
        <authorList>
            <person name="Castelo-Branco R."/>
            <person name="Eusebio N."/>
            <person name="Adriana R."/>
            <person name="Vieira A."/>
            <person name="Brugerolle De Fraissinette N."/>
            <person name="Rezende De Castro R."/>
            <person name="Schneider M.P."/>
            <person name="Vasconcelos V."/>
            <person name="Leao P.N."/>
        </authorList>
    </citation>
    <scope>NUCLEOTIDE SEQUENCE</scope>
    <source>
        <strain evidence="2">LEGE 11479</strain>
    </source>
</reference>
<dbReference type="Gene3D" id="3.90.550.10">
    <property type="entry name" value="Spore Coat Polysaccharide Biosynthesis Protein SpsA, Chain A"/>
    <property type="match status" value="1"/>
</dbReference>
<dbReference type="Proteomes" id="UP000615026">
    <property type="component" value="Unassembled WGS sequence"/>
</dbReference>
<dbReference type="EMBL" id="JADEXP010000016">
    <property type="protein sequence ID" value="MBE9065702.1"/>
    <property type="molecule type" value="Genomic_DNA"/>
</dbReference>
<dbReference type="SUPFAM" id="SSF53448">
    <property type="entry name" value="Nucleotide-diphospho-sugar transferases"/>
    <property type="match status" value="1"/>
</dbReference>
<dbReference type="PANTHER" id="PTHR22916:SF3">
    <property type="entry name" value="UDP-GLCNAC:BETAGAL BETA-1,3-N-ACETYLGLUCOSAMINYLTRANSFERASE-LIKE PROTEIN 1"/>
    <property type="match status" value="1"/>
</dbReference>
<sequence length="366" mass="41314">MRGSIMPPTVSIVINNYNYAAFISQAIESAIEQTHPAMEIIVVDDFSTDRSRQIIASYGSSVIPVFHLTNGKQGAAFNSGFAKSQGDIILFLDADDYLYPNAVEQIIQAWQPDLAKVHYRLDVVDSDGQSHDYSYPQGSALDRGNIQQSVLTVGTYVGVPTSGNALSRQVLAQIMPIPQAFNTTSDDYLSVLVPLYGDVAAVDTALGAYRIHTSNQWAMTEITGERFHRFIRHDLQRCQLIQHQGHQLGYDVPDNLYMRFFGRAWSRLASLKFEPKTHPIPDDRSVILMYQGIRSLWLYSQHGWQKRVLFSLWFLWVGLAPRPLAKPAIVWLFARQSRPKWVGKIVSYSKTLVKAMGFTSLRKQTL</sequence>